<reference evidence="2 3" key="1">
    <citation type="submission" date="2020-02" db="EMBL/GenBank/DDBJ databases">
        <title>Genomic and physiological characterization of two novel Nitrospinaceae genera.</title>
        <authorList>
            <person name="Mueller A.J."/>
            <person name="Jung M.-Y."/>
            <person name="Strachan C.R."/>
            <person name="Herbold C.W."/>
            <person name="Kirkegaard R.H."/>
            <person name="Daims H."/>
        </authorList>
    </citation>
    <scope>NUCLEOTIDE SEQUENCE [LARGE SCALE GENOMIC DNA]</scope>
    <source>
        <strain evidence="2">EB</strain>
    </source>
</reference>
<evidence type="ECO:0000313" key="3">
    <source>
        <dbReference type="Proteomes" id="UP000594688"/>
    </source>
</evidence>
<dbReference type="SUPFAM" id="SSF48452">
    <property type="entry name" value="TPR-like"/>
    <property type="match status" value="2"/>
</dbReference>
<dbReference type="PANTHER" id="PTHR12558">
    <property type="entry name" value="CELL DIVISION CYCLE 16,23,27"/>
    <property type="match status" value="1"/>
</dbReference>
<sequence>MPFSKIKEEVSQFYSKATKTGEIPGREYHAIIMMREIQPYVSDIDGYWFNYGFYLNNVGLVQEAINAFIKSLEFNFAGIHWPAYAILGKLYSETNQRLEADHWYDLTIKENSPVAGTCWILKGSNLSMLGDFERAKECYENSLKDISGECDKDEALFNLANICCIKGDYERGLEFIKRSYSIDPEVKRTNRLLNDVESLINFELKNQKFKTKDAVKSKFDLADEYIKKEWYFCALETLREYQKQIPKNPKIWERMGVCMINVGMGREGRKALNMALEYSDGAEQKTIYSTMAELCMDFGSLSEADKWFEKTILCQGFVEDWVFFRRGECLAKMGKYIKARECFEQSIDCEGSWVNPDMKYLSVGLMFRNEERFEDAVSALREALRLNPKNEKAKEALDGLSGIDKTIEYAKQECERIKSL</sequence>
<dbReference type="KEGG" id="nli:G3M70_00870"/>
<dbReference type="PANTHER" id="PTHR12558:SF13">
    <property type="entry name" value="CELL DIVISION CYCLE PROTEIN 27 HOMOLOG"/>
    <property type="match status" value="1"/>
</dbReference>
<proteinExistence type="predicted"/>
<dbReference type="SMART" id="SM00028">
    <property type="entry name" value="TPR"/>
    <property type="match status" value="4"/>
</dbReference>
<accession>A0A7T0BTC8</accession>
<feature type="repeat" description="TPR" evidence="1">
    <location>
        <begin position="357"/>
        <end position="390"/>
    </location>
</feature>
<dbReference type="InterPro" id="IPR011990">
    <property type="entry name" value="TPR-like_helical_dom_sf"/>
</dbReference>
<evidence type="ECO:0000256" key="1">
    <source>
        <dbReference type="PROSITE-ProRule" id="PRU00339"/>
    </source>
</evidence>
<dbReference type="InterPro" id="IPR019734">
    <property type="entry name" value="TPR_rpt"/>
</dbReference>
<name>A0A7T0BTC8_9BACT</name>
<dbReference type="AlphaFoldDB" id="A0A7T0BTC8"/>
<dbReference type="EMBL" id="CP048685">
    <property type="protein sequence ID" value="QPJ60518.1"/>
    <property type="molecule type" value="Genomic_DNA"/>
</dbReference>
<dbReference type="Pfam" id="PF13181">
    <property type="entry name" value="TPR_8"/>
    <property type="match status" value="4"/>
</dbReference>
<dbReference type="PROSITE" id="PS50005">
    <property type="entry name" value="TPR"/>
    <property type="match status" value="1"/>
</dbReference>
<evidence type="ECO:0000313" key="2">
    <source>
        <dbReference type="EMBL" id="QPJ60518.1"/>
    </source>
</evidence>
<gene>
    <name evidence="2" type="ORF">G3M70_00870</name>
</gene>
<dbReference type="Gene3D" id="1.25.40.10">
    <property type="entry name" value="Tetratricopeptide repeat domain"/>
    <property type="match status" value="2"/>
</dbReference>
<protein>
    <submittedName>
        <fullName evidence="2">Tetratricopeptide repeat protein</fullName>
    </submittedName>
</protein>
<keyword evidence="1" id="KW-0802">TPR repeat</keyword>
<organism evidence="2 3">
    <name type="scientific">Candidatus Nitronauta litoralis</name>
    <dbReference type="NCBI Taxonomy" id="2705533"/>
    <lineage>
        <taxon>Bacteria</taxon>
        <taxon>Pseudomonadati</taxon>
        <taxon>Nitrospinota/Tectimicrobiota group</taxon>
        <taxon>Nitrospinota</taxon>
        <taxon>Nitrospinia</taxon>
        <taxon>Nitrospinales</taxon>
        <taxon>Nitrospinaceae</taxon>
        <taxon>Candidatus Nitronauta</taxon>
    </lineage>
</organism>
<dbReference type="Proteomes" id="UP000594688">
    <property type="component" value="Chromosome"/>
</dbReference>